<evidence type="ECO:0000256" key="6">
    <source>
        <dbReference type="ARBA" id="ARBA00023264"/>
    </source>
</evidence>
<evidence type="ECO:0000256" key="4">
    <source>
        <dbReference type="ARBA" id="ARBA00023098"/>
    </source>
</evidence>
<dbReference type="PANTHER" id="PTHR12586">
    <property type="entry name" value="CDP-DIACYLGLYCEROL--SERINE O-PHOSPHATIDYLTRANSFERASE"/>
    <property type="match status" value="1"/>
</dbReference>
<evidence type="ECO:0000313" key="9">
    <source>
        <dbReference type="Proteomes" id="UP000765509"/>
    </source>
</evidence>
<dbReference type="EMBL" id="AVOT02008414">
    <property type="protein sequence ID" value="MBW0485950.1"/>
    <property type="molecule type" value="Genomic_DNA"/>
</dbReference>
<evidence type="ECO:0000256" key="2">
    <source>
        <dbReference type="ARBA" id="ARBA00022679"/>
    </source>
</evidence>
<evidence type="ECO:0000256" key="5">
    <source>
        <dbReference type="ARBA" id="ARBA00023209"/>
    </source>
</evidence>
<dbReference type="OrthoDB" id="10250191at2759"/>
<accession>A0A9Q3H1E1</accession>
<comment type="function">
    <text evidence="7">Functions in the biosynthesis of the anionic phospholipids phosphatidylglycerol and cardiolipin.</text>
</comment>
<dbReference type="GO" id="GO:0008444">
    <property type="term" value="F:CDP-diacylglycerol-glycerol-3-phosphate 3-phosphatidyltransferase activity"/>
    <property type="evidence" value="ECO:0007669"/>
    <property type="project" value="UniProtKB-EC"/>
</dbReference>
<evidence type="ECO:0000256" key="1">
    <source>
        <dbReference type="ARBA" id="ARBA00022516"/>
    </source>
</evidence>
<organism evidence="8 9">
    <name type="scientific">Austropuccinia psidii MF-1</name>
    <dbReference type="NCBI Taxonomy" id="1389203"/>
    <lineage>
        <taxon>Eukaryota</taxon>
        <taxon>Fungi</taxon>
        <taxon>Dikarya</taxon>
        <taxon>Basidiomycota</taxon>
        <taxon>Pucciniomycotina</taxon>
        <taxon>Pucciniomycetes</taxon>
        <taxon>Pucciniales</taxon>
        <taxon>Sphaerophragmiaceae</taxon>
        <taxon>Austropuccinia</taxon>
    </lineage>
</organism>
<comment type="catalytic activity">
    <reaction evidence="7">
        <text>a CDP-1,2-diacyl-sn-glycerol + sn-glycerol 3-phosphate = a 1,2-diacyl-sn-glycero-3-phospho-(1'-sn-glycero-3'-phosphate) + CMP + H(+)</text>
        <dbReference type="Rhea" id="RHEA:12593"/>
        <dbReference type="ChEBI" id="CHEBI:15378"/>
        <dbReference type="ChEBI" id="CHEBI:57597"/>
        <dbReference type="ChEBI" id="CHEBI:58332"/>
        <dbReference type="ChEBI" id="CHEBI:60110"/>
        <dbReference type="ChEBI" id="CHEBI:60377"/>
        <dbReference type="EC" id="2.7.8.5"/>
    </reaction>
</comment>
<keyword evidence="7" id="KW-0496">Mitochondrion</keyword>
<dbReference type="Gene3D" id="3.30.870.10">
    <property type="entry name" value="Endonuclease Chain A"/>
    <property type="match status" value="2"/>
</dbReference>
<dbReference type="CDD" id="cd09135">
    <property type="entry name" value="PLDc_PGS1_euk_1"/>
    <property type="match status" value="1"/>
</dbReference>
<gene>
    <name evidence="8" type="ORF">O181_025665</name>
</gene>
<dbReference type="GO" id="GO:0032049">
    <property type="term" value="P:cardiolipin biosynthetic process"/>
    <property type="evidence" value="ECO:0007669"/>
    <property type="project" value="InterPro"/>
</dbReference>
<keyword evidence="6 7" id="KW-1208">Phospholipid metabolism</keyword>
<name>A0A9Q3H1E1_9BASI</name>
<dbReference type="CDD" id="cd09137">
    <property type="entry name" value="PLDc_PGS1_euk_2"/>
    <property type="match status" value="1"/>
</dbReference>
<keyword evidence="7" id="KW-0067">ATP-binding</keyword>
<dbReference type="PANTHER" id="PTHR12586:SF1">
    <property type="entry name" value="CDP-DIACYLGLYCEROL--GLYCEROL-3-PHOSPHATE 3-PHOSPHATIDYLTRANSFERASE, MITOCHONDRIAL"/>
    <property type="match status" value="1"/>
</dbReference>
<protein>
    <recommendedName>
        <fullName evidence="7">CDP-diacylglycerol--glycerol-3-phosphate 3-phosphatidyltransferase</fullName>
        <ecNumber evidence="7">2.7.8.5</ecNumber>
    </recommendedName>
</protein>
<keyword evidence="1 7" id="KW-0444">Lipid biosynthesis</keyword>
<sequence>MALDIDTFAVEDYIALILLASPAVTALRTACAQICRSAALAQNLILQAEKTQLRVSKTKRHYTKDLSVFSVAFSAQWGARTPDISVFSPIVDPGAVLSFIRIPVCGEIAGQVCERMDSEEFYGCGRWMAGGRAGGGELTISYAAYPCSQGWVLAGIRRFRTAISSCYRHGMTPFDVKYQSRQLACYRYSSTDRINQLGLELLSNQLPCFRSRETCVRILSGPQDFYASLLDMISKARRRIFIASLYIGKQETELVAAMITALERHQDLELYLVVDYLRSTREHPNPSSAALLARLKNRFPLRVKVFLFHTPELFGLKKALIPRRFDEGWGLQHMKIYGADDNVIMSGANLSRDYFTNRQDRYVAFSNQAALADYLAELCQITGSLSYQLGQSSLNDLNILWSNEILQCQPTQSKSASNDFKLAGKEIFRSFTTRWHQKSLGERQRYNMSSERQGLLIFPVLQMGPFGISQETSLLVPKIIELASERPIGLDGWQTQLHWTSGYFSLLREYKRQLLLSKADVRIITASPQANGFFQSKGISKYIPPAYTYLEKLFYKEITLAKKQDQIQIREWRRDGWTYHAKGLWLIRPNNGHQSCLLTTIGSSNYGRRSAERDLECNLLIINEDEKGNLSSKLVIELTRLQNWAKDFVDYNLFQREDRRVKTGVKVATTLIRNML</sequence>
<dbReference type="InterPro" id="IPR016270">
    <property type="entry name" value="PGS1"/>
</dbReference>
<evidence type="ECO:0000256" key="3">
    <source>
        <dbReference type="ARBA" id="ARBA00022737"/>
    </source>
</evidence>
<keyword evidence="5 7" id="KW-0594">Phospholipid biosynthesis</keyword>
<keyword evidence="2 7" id="KW-0808">Transferase</keyword>
<keyword evidence="3" id="KW-0677">Repeat</keyword>
<proteinExistence type="inferred from homology"/>
<comment type="subcellular location">
    <subcellularLocation>
        <location evidence="7">Mitochondrion</location>
    </subcellularLocation>
</comment>
<evidence type="ECO:0000256" key="7">
    <source>
        <dbReference type="RuleBase" id="RU365024"/>
    </source>
</evidence>
<dbReference type="EC" id="2.7.8.5" evidence="7"/>
<dbReference type="SUPFAM" id="SSF56024">
    <property type="entry name" value="Phospholipase D/nuclease"/>
    <property type="match status" value="1"/>
</dbReference>
<keyword evidence="7" id="KW-0547">Nucleotide-binding</keyword>
<keyword evidence="9" id="KW-1185">Reference proteome</keyword>
<reference evidence="8" key="1">
    <citation type="submission" date="2021-03" db="EMBL/GenBank/DDBJ databases">
        <title>Draft genome sequence of rust myrtle Austropuccinia psidii MF-1, a brazilian biotype.</title>
        <authorList>
            <person name="Quecine M.C."/>
            <person name="Pachon D.M.R."/>
            <person name="Bonatelli M.L."/>
            <person name="Correr F.H."/>
            <person name="Franceschini L.M."/>
            <person name="Leite T.F."/>
            <person name="Margarido G.R.A."/>
            <person name="Almeida C.A."/>
            <person name="Ferrarezi J.A."/>
            <person name="Labate C.A."/>
        </authorList>
    </citation>
    <scope>NUCLEOTIDE SEQUENCE</scope>
    <source>
        <strain evidence="8">MF-1</strain>
    </source>
</reference>
<dbReference type="AlphaFoldDB" id="A0A9Q3H1E1"/>
<keyword evidence="4 7" id="KW-0443">Lipid metabolism</keyword>
<comment type="pathway">
    <text evidence="7">Phospholipid metabolism; phosphatidylglycerol biosynthesis; phosphatidylglycerol from CDP-diacylglycerol: step 1/2.</text>
</comment>
<dbReference type="GO" id="GO:0005524">
    <property type="term" value="F:ATP binding"/>
    <property type="evidence" value="ECO:0007669"/>
    <property type="project" value="UniProtKB-KW"/>
</dbReference>
<dbReference type="GO" id="GO:0005739">
    <property type="term" value="C:mitochondrion"/>
    <property type="evidence" value="ECO:0007669"/>
    <property type="project" value="UniProtKB-SubCell"/>
</dbReference>
<evidence type="ECO:0000313" key="8">
    <source>
        <dbReference type="EMBL" id="MBW0485950.1"/>
    </source>
</evidence>
<dbReference type="Proteomes" id="UP000765509">
    <property type="component" value="Unassembled WGS sequence"/>
</dbReference>
<comment type="similarity">
    <text evidence="7">Belongs to the CDP-alcohol phosphatidyltransferase class-II family.</text>
</comment>
<comment type="caution">
    <text evidence="8">The sequence shown here is derived from an EMBL/GenBank/DDBJ whole genome shotgun (WGS) entry which is preliminary data.</text>
</comment>